<dbReference type="EMBL" id="JABFUD020000017">
    <property type="protein sequence ID" value="KAI5067565.1"/>
    <property type="molecule type" value="Genomic_DNA"/>
</dbReference>
<dbReference type="PANTHER" id="PTHR10361:SF30">
    <property type="entry name" value="SODIUM_METABOLITE COTRANSPORTER BASS6, CHLOROPLASTIC-RELATED"/>
    <property type="match status" value="1"/>
</dbReference>
<comment type="caution">
    <text evidence="8">The sequence shown here is derived from an EMBL/GenBank/DDBJ whole genome shotgun (WGS) entry which is preliminary data.</text>
</comment>
<dbReference type="Gene3D" id="1.20.1530.20">
    <property type="match status" value="1"/>
</dbReference>
<keyword evidence="6 7" id="KW-0472">Membrane</keyword>
<feature type="transmembrane region" description="Helical" evidence="7">
    <location>
        <begin position="126"/>
        <end position="144"/>
    </location>
</feature>
<evidence type="ECO:0000256" key="3">
    <source>
        <dbReference type="ARBA" id="ARBA00006528"/>
    </source>
</evidence>
<feature type="transmembrane region" description="Helical" evidence="7">
    <location>
        <begin position="100"/>
        <end position="120"/>
    </location>
</feature>
<evidence type="ECO:0000256" key="5">
    <source>
        <dbReference type="ARBA" id="ARBA00022989"/>
    </source>
</evidence>
<dbReference type="Proteomes" id="UP000886520">
    <property type="component" value="Chromosome 17"/>
</dbReference>
<feature type="transmembrane region" description="Helical" evidence="7">
    <location>
        <begin position="380"/>
        <end position="401"/>
    </location>
</feature>
<dbReference type="GO" id="GO:0016020">
    <property type="term" value="C:membrane"/>
    <property type="evidence" value="ECO:0007669"/>
    <property type="project" value="UniProtKB-SubCell"/>
</dbReference>
<dbReference type="InterPro" id="IPR004710">
    <property type="entry name" value="Bilac:Na_transpt"/>
</dbReference>
<evidence type="ECO:0000256" key="2">
    <source>
        <dbReference type="ARBA" id="ARBA00004141"/>
    </source>
</evidence>
<feature type="transmembrane region" description="Helical" evidence="7">
    <location>
        <begin position="189"/>
        <end position="212"/>
    </location>
</feature>
<protein>
    <submittedName>
        <fullName evidence="8">Uncharacterized protein</fullName>
    </submittedName>
</protein>
<evidence type="ECO:0000313" key="9">
    <source>
        <dbReference type="Proteomes" id="UP000886520"/>
    </source>
</evidence>
<comment type="subcellular location">
    <subcellularLocation>
        <location evidence="2">Membrane</location>
        <topology evidence="2">Multi-pass membrane protein</topology>
    </subcellularLocation>
    <subcellularLocation>
        <location evidence="1">Plastid</location>
        <location evidence="1">Chloroplast envelope</location>
    </subcellularLocation>
</comment>
<comment type="similarity">
    <text evidence="3">Belongs to the bile acid:sodium symporter (BASS) (TC 2.A.28) family.</text>
</comment>
<keyword evidence="4 7" id="KW-0812">Transmembrane</keyword>
<evidence type="ECO:0000256" key="4">
    <source>
        <dbReference type="ARBA" id="ARBA00022692"/>
    </source>
</evidence>
<reference evidence="8" key="1">
    <citation type="submission" date="2021-01" db="EMBL/GenBank/DDBJ databases">
        <title>Adiantum capillus-veneris genome.</title>
        <authorList>
            <person name="Fang Y."/>
            <person name="Liao Q."/>
        </authorList>
    </citation>
    <scope>NUCLEOTIDE SEQUENCE</scope>
    <source>
        <strain evidence="8">H3</strain>
        <tissue evidence="8">Leaf</tissue>
    </source>
</reference>
<dbReference type="PANTHER" id="PTHR10361">
    <property type="entry name" value="SODIUM-BILE ACID COTRANSPORTER"/>
    <property type="match status" value="1"/>
</dbReference>
<keyword evidence="9" id="KW-1185">Reference proteome</keyword>
<dbReference type="InterPro" id="IPR038770">
    <property type="entry name" value="Na+/solute_symporter_sf"/>
</dbReference>
<name>A0A9D4UGQ1_ADICA</name>
<dbReference type="GO" id="GO:0009941">
    <property type="term" value="C:chloroplast envelope"/>
    <property type="evidence" value="ECO:0007669"/>
    <property type="project" value="UniProtKB-SubCell"/>
</dbReference>
<evidence type="ECO:0000256" key="6">
    <source>
        <dbReference type="ARBA" id="ARBA00023136"/>
    </source>
</evidence>
<feature type="transmembrane region" description="Helical" evidence="7">
    <location>
        <begin position="165"/>
        <end position="183"/>
    </location>
</feature>
<evidence type="ECO:0000313" key="8">
    <source>
        <dbReference type="EMBL" id="KAI5067565.1"/>
    </source>
</evidence>
<dbReference type="InterPro" id="IPR002657">
    <property type="entry name" value="BilAc:Na_symport/Acr3"/>
</dbReference>
<dbReference type="AlphaFoldDB" id="A0A9D4UGQ1"/>
<dbReference type="OrthoDB" id="203097at2759"/>
<accession>A0A9D4UGQ1</accession>
<keyword evidence="5 7" id="KW-1133">Transmembrane helix</keyword>
<proteinExistence type="inferred from homology"/>
<gene>
    <name evidence="8" type="ORF">GOP47_0018093</name>
</gene>
<evidence type="ECO:0000256" key="1">
    <source>
        <dbReference type="ARBA" id="ARBA00004119"/>
    </source>
</evidence>
<sequence>MDSSLISAGGNRNGAEIKNSLLLFRSHMHGSSMIGVRKQCIGSGPFLRHLQLAGTTRCRGHPIRVSDQSGEFQETAASPGAVPLTETNKFLEALQNANKLIPYVVLGSTLTALVYPPSFSWFTNRYYTPALGFLMFAVGINLKYSDFTSAFKRPSVLAVGYIGQYVVKPLLGVLFATVAVSYLHLPDAIGTGLILVSCVSGAQLSNYATFLVNPSMAPLSIVMTALSTATAVFVIPALTHLLLGQRLPVDARSMMVDITQIVVAPIAAGLALKQFAPRVTKLVKPLLPLLSVMVTGLCMGSPLSRNISAVKSPFGLELLLPIIGFHAAAFLIGHKFSGLLFWRESDRKGLQRTISLETGMQSSLLGLALANKYFSDPLVGLPSAMSTVLMSLMGFGLVMYWNAKKERNMQI</sequence>
<evidence type="ECO:0000256" key="7">
    <source>
        <dbReference type="SAM" id="Phobius"/>
    </source>
</evidence>
<organism evidence="8 9">
    <name type="scientific">Adiantum capillus-veneris</name>
    <name type="common">Maidenhair fern</name>
    <dbReference type="NCBI Taxonomy" id="13818"/>
    <lineage>
        <taxon>Eukaryota</taxon>
        <taxon>Viridiplantae</taxon>
        <taxon>Streptophyta</taxon>
        <taxon>Embryophyta</taxon>
        <taxon>Tracheophyta</taxon>
        <taxon>Polypodiopsida</taxon>
        <taxon>Polypodiidae</taxon>
        <taxon>Polypodiales</taxon>
        <taxon>Pteridineae</taxon>
        <taxon>Pteridaceae</taxon>
        <taxon>Vittarioideae</taxon>
        <taxon>Adiantum</taxon>
    </lineage>
</organism>
<dbReference type="Pfam" id="PF01758">
    <property type="entry name" value="SBF"/>
    <property type="match status" value="1"/>
</dbReference>
<feature type="transmembrane region" description="Helical" evidence="7">
    <location>
        <begin position="219"/>
        <end position="242"/>
    </location>
</feature>